<dbReference type="AlphaFoldDB" id="A0A7X9RVV6"/>
<evidence type="ECO:0000313" key="2">
    <source>
        <dbReference type="Proteomes" id="UP000576082"/>
    </source>
</evidence>
<keyword evidence="2" id="KW-1185">Reference proteome</keyword>
<sequence length="318" mass="36947">MNTLLLSFFFSLLSFNDTVNYLEYHQKVILIEEMIAEEAYHKALENYQKLYEEYDFVFKRDLKNGAALALYLKEKEIAKTLILQSCEAGWQWENFKKNKNIDSIFTNKEQSELKSLTELMCNKWKGDIDLTLRNKVHLLFKKDQKKALGAFIKIGDKAQDRYANAKFAPHSEKQLAELKQIITTKGYPGEQLIGNDFWGSTIISHHNSITYDYVKQDTLFEDLKPYLHESLVKGEISPYELALMEDWKNAVLRDSTTIAFGYLNSPTVKTIDQINKNRKAIGLRSVELRNKLVTIEEKTGMDFHLPDWVKGEIPIIND</sequence>
<dbReference type="EMBL" id="JABANE010000045">
    <property type="protein sequence ID" value="NME69650.1"/>
    <property type="molecule type" value="Genomic_DNA"/>
</dbReference>
<name>A0A7X9RVV6_9BACT</name>
<protein>
    <submittedName>
        <fullName evidence="1">Uncharacterized protein</fullName>
    </submittedName>
</protein>
<dbReference type="Proteomes" id="UP000576082">
    <property type="component" value="Unassembled WGS sequence"/>
</dbReference>
<dbReference type="RefSeq" id="WP_169657915.1">
    <property type="nucleotide sequence ID" value="NZ_JABANE010000045.1"/>
</dbReference>
<gene>
    <name evidence="1" type="ORF">HHU12_16850</name>
</gene>
<proteinExistence type="predicted"/>
<comment type="caution">
    <text evidence="1">The sequence shown here is derived from an EMBL/GenBank/DDBJ whole genome shotgun (WGS) entry which is preliminary data.</text>
</comment>
<evidence type="ECO:0000313" key="1">
    <source>
        <dbReference type="EMBL" id="NME69650.1"/>
    </source>
</evidence>
<organism evidence="1 2">
    <name type="scientific">Flammeovirga aprica JL-4</name>
    <dbReference type="NCBI Taxonomy" id="694437"/>
    <lineage>
        <taxon>Bacteria</taxon>
        <taxon>Pseudomonadati</taxon>
        <taxon>Bacteroidota</taxon>
        <taxon>Cytophagia</taxon>
        <taxon>Cytophagales</taxon>
        <taxon>Flammeovirgaceae</taxon>
        <taxon>Flammeovirga</taxon>
    </lineage>
</organism>
<accession>A0A7X9RVV6</accession>
<reference evidence="1 2" key="1">
    <citation type="submission" date="2020-04" db="EMBL/GenBank/DDBJ databases">
        <title>Flammeovirga sp. SR4, a novel species isolated from seawater.</title>
        <authorList>
            <person name="Wang X."/>
        </authorList>
    </citation>
    <scope>NUCLEOTIDE SEQUENCE [LARGE SCALE GENOMIC DNA]</scope>
    <source>
        <strain evidence="1 2">ATCC 23126</strain>
    </source>
</reference>